<protein>
    <submittedName>
        <fullName evidence="1">Uncharacterized protein</fullName>
    </submittedName>
</protein>
<comment type="caution">
    <text evidence="1">The sequence shown here is derived from an EMBL/GenBank/DDBJ whole genome shotgun (WGS) entry which is preliminary data.</text>
</comment>
<dbReference type="EMBL" id="AMCI01000913">
    <property type="protein sequence ID" value="EJX07297.1"/>
    <property type="molecule type" value="Genomic_DNA"/>
</dbReference>
<accession>J9GIA4</accession>
<proteinExistence type="predicted"/>
<organism evidence="1">
    <name type="scientific">gut metagenome</name>
    <dbReference type="NCBI Taxonomy" id="749906"/>
    <lineage>
        <taxon>unclassified sequences</taxon>
        <taxon>metagenomes</taxon>
        <taxon>organismal metagenomes</taxon>
    </lineage>
</organism>
<name>J9GIA4_9ZZZZ</name>
<evidence type="ECO:0000313" key="1">
    <source>
        <dbReference type="EMBL" id="EJX07297.1"/>
    </source>
</evidence>
<reference evidence="1" key="1">
    <citation type="journal article" date="2012" name="PLoS ONE">
        <title>Gene sets for utilization of primary and secondary nutrition supplies in the distal gut of endangered iberian lynx.</title>
        <authorList>
            <person name="Alcaide M."/>
            <person name="Messina E."/>
            <person name="Richter M."/>
            <person name="Bargiela R."/>
            <person name="Peplies J."/>
            <person name="Huws S.A."/>
            <person name="Newbold C.J."/>
            <person name="Golyshin P.N."/>
            <person name="Simon M.A."/>
            <person name="Lopez G."/>
            <person name="Yakimov M.M."/>
            <person name="Ferrer M."/>
        </authorList>
    </citation>
    <scope>NUCLEOTIDE SEQUENCE</scope>
</reference>
<gene>
    <name evidence="1" type="ORF">EVA_04592</name>
</gene>
<sequence>MANLNINHDLYARGIRKIKITPIFMAWKPQCVNLKRSI</sequence>
<dbReference type="AlphaFoldDB" id="J9GIA4"/>